<protein>
    <recommendedName>
        <fullName evidence="5">DNA (cytosine-5-)-methyltransferase</fullName>
    </recommendedName>
</protein>
<keyword evidence="3" id="KW-0949">S-adenosyl-L-methionine</keyword>
<gene>
    <name evidence="4" type="ORF">LCGC14_2843890</name>
</gene>
<proteinExistence type="predicted"/>
<evidence type="ECO:0000256" key="3">
    <source>
        <dbReference type="ARBA" id="ARBA00022691"/>
    </source>
</evidence>
<dbReference type="PROSITE" id="PS00094">
    <property type="entry name" value="C5_MTASE_1"/>
    <property type="match status" value="1"/>
</dbReference>
<dbReference type="Gene3D" id="3.40.50.150">
    <property type="entry name" value="Vaccinia Virus protein VP39"/>
    <property type="match status" value="1"/>
</dbReference>
<dbReference type="EMBL" id="LAZR01054506">
    <property type="protein sequence ID" value="KKK78406.1"/>
    <property type="molecule type" value="Genomic_DNA"/>
</dbReference>
<keyword evidence="2" id="KW-0808">Transferase</keyword>
<feature type="non-terminal residue" evidence="4">
    <location>
        <position position="182"/>
    </location>
</feature>
<evidence type="ECO:0000256" key="2">
    <source>
        <dbReference type="ARBA" id="ARBA00022679"/>
    </source>
</evidence>
<reference evidence="4" key="1">
    <citation type="journal article" date="2015" name="Nature">
        <title>Complex archaea that bridge the gap between prokaryotes and eukaryotes.</title>
        <authorList>
            <person name="Spang A."/>
            <person name="Saw J.H."/>
            <person name="Jorgensen S.L."/>
            <person name="Zaremba-Niedzwiedzka K."/>
            <person name="Martijn J."/>
            <person name="Lind A.E."/>
            <person name="van Eijk R."/>
            <person name="Schleper C."/>
            <person name="Guy L."/>
            <person name="Ettema T.J."/>
        </authorList>
    </citation>
    <scope>NUCLEOTIDE SEQUENCE</scope>
</reference>
<comment type="caution">
    <text evidence="4">The sequence shown here is derived from an EMBL/GenBank/DDBJ whole genome shotgun (WGS) entry which is preliminary data.</text>
</comment>
<evidence type="ECO:0000313" key="4">
    <source>
        <dbReference type="EMBL" id="KKK78406.1"/>
    </source>
</evidence>
<dbReference type="AlphaFoldDB" id="A0A0F9B1J0"/>
<dbReference type="GO" id="GO:0008168">
    <property type="term" value="F:methyltransferase activity"/>
    <property type="evidence" value="ECO:0007669"/>
    <property type="project" value="UniProtKB-KW"/>
</dbReference>
<accession>A0A0F9B1J0</accession>
<dbReference type="Pfam" id="PF00145">
    <property type="entry name" value="DNA_methylase"/>
    <property type="match status" value="1"/>
</dbReference>
<dbReference type="InterPro" id="IPR001525">
    <property type="entry name" value="C5_MeTfrase"/>
</dbReference>
<dbReference type="GO" id="GO:0032259">
    <property type="term" value="P:methylation"/>
    <property type="evidence" value="ECO:0007669"/>
    <property type="project" value="UniProtKB-KW"/>
</dbReference>
<organism evidence="4">
    <name type="scientific">marine sediment metagenome</name>
    <dbReference type="NCBI Taxonomy" id="412755"/>
    <lineage>
        <taxon>unclassified sequences</taxon>
        <taxon>metagenomes</taxon>
        <taxon>ecological metagenomes</taxon>
    </lineage>
</organism>
<dbReference type="SUPFAM" id="SSF53335">
    <property type="entry name" value="S-adenosyl-L-methionine-dependent methyltransferases"/>
    <property type="match status" value="1"/>
</dbReference>
<keyword evidence="1" id="KW-0489">Methyltransferase</keyword>
<evidence type="ECO:0000256" key="1">
    <source>
        <dbReference type="ARBA" id="ARBA00022603"/>
    </source>
</evidence>
<dbReference type="InterPro" id="IPR029063">
    <property type="entry name" value="SAM-dependent_MTases_sf"/>
</dbReference>
<name>A0A0F9B1J0_9ZZZZ</name>
<evidence type="ECO:0008006" key="5">
    <source>
        <dbReference type="Google" id="ProtNLM"/>
    </source>
</evidence>
<sequence length="182" mass="20338">MRFPLTMTTQPLQCENEVPGKRQFIGSINRLDGNSLPGISSVAGTHTGRLRVRQEANDGMDVFTAISLCSGYEGLGLGLKRAIPNLRTICYVENEAYAIANLVAKIKEKRLDDAPIWDDVKTFDPKPFAGMVDIIHSGYPCQPFSVAGKRKGEADERHLWPFIRDHIQQIRPLYCFFENVAG</sequence>
<dbReference type="PROSITE" id="PS51679">
    <property type="entry name" value="SAM_MT_C5"/>
    <property type="match status" value="1"/>
</dbReference>
<dbReference type="InterPro" id="IPR018117">
    <property type="entry name" value="C5_DNA_meth_AS"/>
</dbReference>